<evidence type="ECO:0000313" key="1">
    <source>
        <dbReference type="EMBL" id="SBP38622.1"/>
    </source>
</evidence>
<feature type="non-terminal residue" evidence="1">
    <location>
        <position position="1"/>
    </location>
</feature>
<accession>A0A1A7Z744</accession>
<sequence length="97" mass="10731">SHETIYVFLTRTFLPHCRWVKRALCLSAVAMVINALASSTFRAELKTCSDQMLFLPCLDAAGKTTLSDGPRGRSPALGLDDTSRFVPNVLQQDKMTQ</sequence>
<reference evidence="1" key="2">
    <citation type="submission" date="2016-06" db="EMBL/GenBank/DDBJ databases">
        <title>The genome of a short-lived fish provides insights into sex chromosome evolution and the genetic control of aging.</title>
        <authorList>
            <person name="Reichwald K."/>
            <person name="Felder M."/>
            <person name="Petzold A."/>
            <person name="Koch P."/>
            <person name="Groth M."/>
            <person name="Platzer M."/>
        </authorList>
    </citation>
    <scope>NUCLEOTIDE SEQUENCE</scope>
    <source>
        <tissue evidence="1">Brain</tissue>
    </source>
</reference>
<dbReference type="EMBL" id="HADY01000137">
    <property type="protein sequence ID" value="SBP38622.1"/>
    <property type="molecule type" value="Transcribed_RNA"/>
</dbReference>
<gene>
    <name evidence="1" type="primary">FANCL</name>
</gene>
<reference evidence="1" key="1">
    <citation type="submission" date="2016-05" db="EMBL/GenBank/DDBJ databases">
        <authorList>
            <person name="Lavstsen T."/>
            <person name="Jespersen J.S."/>
        </authorList>
    </citation>
    <scope>NUCLEOTIDE SEQUENCE</scope>
    <source>
        <tissue evidence="1">Brain</tissue>
    </source>
</reference>
<protein>
    <submittedName>
        <fullName evidence="1">Fanconi anemia, complementation group L</fullName>
    </submittedName>
</protein>
<name>A0A1A7Z744_NOTFU</name>
<organism evidence="1">
    <name type="scientific">Nothobranchius furzeri</name>
    <name type="common">Turquoise killifish</name>
    <dbReference type="NCBI Taxonomy" id="105023"/>
    <lineage>
        <taxon>Eukaryota</taxon>
        <taxon>Metazoa</taxon>
        <taxon>Chordata</taxon>
        <taxon>Craniata</taxon>
        <taxon>Vertebrata</taxon>
        <taxon>Euteleostomi</taxon>
        <taxon>Actinopterygii</taxon>
        <taxon>Neopterygii</taxon>
        <taxon>Teleostei</taxon>
        <taxon>Neoteleostei</taxon>
        <taxon>Acanthomorphata</taxon>
        <taxon>Ovalentaria</taxon>
        <taxon>Atherinomorphae</taxon>
        <taxon>Cyprinodontiformes</taxon>
        <taxon>Nothobranchiidae</taxon>
        <taxon>Nothobranchius</taxon>
    </lineage>
</organism>
<proteinExistence type="predicted"/>
<feature type="non-terminal residue" evidence="1">
    <location>
        <position position="97"/>
    </location>
</feature>
<dbReference type="AlphaFoldDB" id="A0A1A7Z744"/>